<evidence type="ECO:0000256" key="5">
    <source>
        <dbReference type="ARBA" id="ARBA00022777"/>
    </source>
</evidence>
<evidence type="ECO:0000259" key="7">
    <source>
        <dbReference type="Pfam" id="PF02518"/>
    </source>
</evidence>
<feature type="domain" description="Histidine kinase/HSP90-like ATPase" evidence="7">
    <location>
        <begin position="69"/>
        <end position="128"/>
    </location>
</feature>
<dbReference type="InterPro" id="IPR003594">
    <property type="entry name" value="HATPase_dom"/>
</dbReference>
<reference evidence="8 9" key="1">
    <citation type="submission" date="2023-10" db="EMBL/GenBank/DDBJ databases">
        <title>Novel methanotroph of the genus Methylocapsa from a subarctic wetland.</title>
        <authorList>
            <person name="Belova S.E."/>
            <person name="Oshkin I.Y."/>
            <person name="Miroshnikov K."/>
            <person name="Dedysh S.N."/>
        </authorList>
    </citation>
    <scope>NUCLEOTIDE SEQUENCE [LARGE SCALE GENOMIC DNA]</scope>
    <source>
        <strain evidence="8 9">RX1</strain>
        <plasmid evidence="8 9">pRX1</plasmid>
    </source>
</reference>
<name>A0ABZ0HZJ9_9HYPH</name>
<protein>
    <recommendedName>
        <fullName evidence="2">histidine kinase</fullName>
        <ecNumber evidence="2">2.7.13.3</ecNumber>
    </recommendedName>
</protein>
<dbReference type="SUPFAM" id="SSF55874">
    <property type="entry name" value="ATPase domain of HSP90 chaperone/DNA topoisomerase II/histidine kinase"/>
    <property type="match status" value="1"/>
</dbReference>
<keyword evidence="9" id="KW-1185">Reference proteome</keyword>
<keyword evidence="4" id="KW-0808">Transferase</keyword>
<keyword evidence="8" id="KW-0614">Plasmid</keyword>
<keyword evidence="5" id="KW-0418">Kinase</keyword>
<dbReference type="EC" id="2.7.13.3" evidence="2"/>
<dbReference type="Pfam" id="PF02518">
    <property type="entry name" value="HATPase_c"/>
    <property type="match status" value="1"/>
</dbReference>
<evidence type="ECO:0000313" key="8">
    <source>
        <dbReference type="EMBL" id="WOJ91834.1"/>
    </source>
</evidence>
<evidence type="ECO:0000256" key="6">
    <source>
        <dbReference type="SAM" id="MobiDB-lite"/>
    </source>
</evidence>
<dbReference type="Gene3D" id="3.30.565.10">
    <property type="entry name" value="Histidine kinase-like ATPase, C-terminal domain"/>
    <property type="match status" value="1"/>
</dbReference>
<dbReference type="EMBL" id="CP136863">
    <property type="protein sequence ID" value="WOJ91834.1"/>
    <property type="molecule type" value="Genomic_DNA"/>
</dbReference>
<geneLocation type="plasmid" evidence="8 9">
    <name>pRX1</name>
</geneLocation>
<dbReference type="Proteomes" id="UP001626536">
    <property type="component" value="Plasmid pRX1"/>
</dbReference>
<dbReference type="InterPro" id="IPR036890">
    <property type="entry name" value="HATPase_C_sf"/>
</dbReference>
<feature type="compositionally biased region" description="Low complexity" evidence="6">
    <location>
        <begin position="145"/>
        <end position="171"/>
    </location>
</feature>
<organism evidence="8 9">
    <name type="scientific">Methylocapsa polymorpha</name>
    <dbReference type="NCBI Taxonomy" id="3080828"/>
    <lineage>
        <taxon>Bacteria</taxon>
        <taxon>Pseudomonadati</taxon>
        <taxon>Pseudomonadota</taxon>
        <taxon>Alphaproteobacteria</taxon>
        <taxon>Hyphomicrobiales</taxon>
        <taxon>Beijerinckiaceae</taxon>
        <taxon>Methylocapsa</taxon>
    </lineage>
</organism>
<keyword evidence="3" id="KW-0597">Phosphoprotein</keyword>
<evidence type="ECO:0000256" key="4">
    <source>
        <dbReference type="ARBA" id="ARBA00022679"/>
    </source>
</evidence>
<evidence type="ECO:0000256" key="3">
    <source>
        <dbReference type="ARBA" id="ARBA00022553"/>
    </source>
</evidence>
<feature type="region of interest" description="Disordered" evidence="6">
    <location>
        <begin position="124"/>
        <end position="184"/>
    </location>
</feature>
<accession>A0ABZ0HZJ9</accession>
<gene>
    <name evidence="8" type="ORF">RZS28_19105</name>
</gene>
<dbReference type="InterPro" id="IPR050428">
    <property type="entry name" value="TCS_sensor_his_kinase"/>
</dbReference>
<dbReference type="CDD" id="cd00075">
    <property type="entry name" value="HATPase"/>
    <property type="match status" value="1"/>
</dbReference>
<proteinExistence type="predicted"/>
<feature type="compositionally biased region" description="Basic and acidic residues" evidence="6">
    <location>
        <begin position="124"/>
        <end position="136"/>
    </location>
</feature>
<evidence type="ECO:0000256" key="2">
    <source>
        <dbReference type="ARBA" id="ARBA00012438"/>
    </source>
</evidence>
<evidence type="ECO:0000313" key="9">
    <source>
        <dbReference type="Proteomes" id="UP001626536"/>
    </source>
</evidence>
<dbReference type="PANTHER" id="PTHR45436:SF5">
    <property type="entry name" value="SENSOR HISTIDINE KINASE TRCS"/>
    <property type="match status" value="1"/>
</dbReference>
<sequence length="209" mass="22240">MRPPCGAARLSEKLLQLAKAEGGGLLAETPAPLGLVLRHVIEEIYRLTDRGDALAVSITPDDGPLSDLDPDAFAILARNLIENALKHGAPDAPVSVRLAEGLFEVSNHGAVVPAEQLERLVRPFERGPTRSEDRALALRSPPPSAAARASRSTSPRRSPAQPMACAPQCASPRHRRKPDGKLNANQLFLQAAVRRDGDNSPVNATGDIP</sequence>
<evidence type="ECO:0000256" key="1">
    <source>
        <dbReference type="ARBA" id="ARBA00000085"/>
    </source>
</evidence>
<comment type="catalytic activity">
    <reaction evidence="1">
        <text>ATP + protein L-histidine = ADP + protein N-phospho-L-histidine.</text>
        <dbReference type="EC" id="2.7.13.3"/>
    </reaction>
</comment>
<dbReference type="PANTHER" id="PTHR45436">
    <property type="entry name" value="SENSOR HISTIDINE KINASE YKOH"/>
    <property type="match status" value="1"/>
</dbReference>